<dbReference type="InterPro" id="IPR048237">
    <property type="entry name" value="DDP3-like"/>
</dbReference>
<evidence type="ECO:0000313" key="1">
    <source>
        <dbReference type="EMBL" id="AFM45960.1"/>
    </source>
</evidence>
<proteinExistence type="predicted"/>
<dbReference type="AlphaFoldDB" id="I6R8T9"/>
<dbReference type="NCBIfam" id="NF041452">
    <property type="entry name" value="DDP3"/>
    <property type="match status" value="1"/>
</dbReference>
<sequence length="140" mass="15993">MTSLTLFFSACPVTYSRFLLGDFMKFIVKDFISDKYAKAINILNDNLKENYYVFYGVRLSEILFPASDYGTDDFFKEFEEINNVTLPLVVFEINEREPVIVIGFDEINGAILIEKSGIKVLVIDNLSALLTNETLGVFFK</sequence>
<organism evidence="1">
    <name type="scientific">Escherichia coli</name>
    <dbReference type="NCBI Taxonomy" id="562"/>
    <lineage>
        <taxon>Bacteria</taxon>
        <taxon>Pseudomonadati</taxon>
        <taxon>Pseudomonadota</taxon>
        <taxon>Gammaproteobacteria</taxon>
        <taxon>Enterobacterales</taxon>
        <taxon>Enterobacteriaceae</taxon>
        <taxon>Escherichia</taxon>
    </lineage>
</organism>
<geneLocation type="plasmid" evidence="1">
    <name>pNGX2-QnrS1</name>
</geneLocation>
<name>I6R8T9_ECOLX</name>
<accession>I6R8T9</accession>
<reference evidence="1" key="1">
    <citation type="journal article" date="2012" name="Plasmid">
        <title>Expansion of the IncX plasmid family for improved identification and typing of novel plasmids in drug-resistant Enterobacteriaceae.</title>
        <authorList>
            <person name="Johnson T.J."/>
            <person name="Bielak E.M."/>
            <person name="Fortini D."/>
            <person name="Hansen L.H."/>
            <person name="Hasman H."/>
            <person name="Debroy C."/>
            <person name="Nolan L.K."/>
            <person name="Carattoli A."/>
        </authorList>
    </citation>
    <scope>NUCLEOTIDE SEQUENCE</scope>
    <source>
        <strain evidence="1">Z7</strain>
        <plasmid evidence="1">pNGX2-QnrS1</plasmid>
    </source>
</reference>
<keyword evidence="1" id="KW-0614">Plasmid</keyword>
<protein>
    <submittedName>
        <fullName evidence="1">DNA distortion protein 3</fullName>
    </submittedName>
</protein>
<dbReference type="EMBL" id="JQ269335">
    <property type="protein sequence ID" value="AFM45960.1"/>
    <property type="molecule type" value="Genomic_DNA"/>
</dbReference>